<protein>
    <submittedName>
        <fullName evidence="1">Uncharacterized protein</fullName>
    </submittedName>
</protein>
<dbReference type="EMBL" id="BARW01004178">
    <property type="protein sequence ID" value="GAI60578.1"/>
    <property type="molecule type" value="Genomic_DNA"/>
</dbReference>
<accession>X1PXE2</accession>
<organism evidence="1">
    <name type="scientific">marine sediment metagenome</name>
    <dbReference type="NCBI Taxonomy" id="412755"/>
    <lineage>
        <taxon>unclassified sequences</taxon>
        <taxon>metagenomes</taxon>
        <taxon>ecological metagenomes</taxon>
    </lineage>
</organism>
<comment type="caution">
    <text evidence="1">The sequence shown here is derived from an EMBL/GenBank/DDBJ whole genome shotgun (WGS) entry which is preliminary data.</text>
</comment>
<gene>
    <name evidence="1" type="ORF">S12H4_10000</name>
</gene>
<name>X1PXE2_9ZZZZ</name>
<proteinExistence type="predicted"/>
<sequence>MKSFLRKRWHGIPVGIITVVLLICLTAGGVFAAYQFFTGTAEVTVEEALVVEWIGEGELSPGLSWDSSTNTLTVSGLKVGETTGSMFWITNSASVDIPITVTWTQTDGPEAVRGYGGPYSGDDTKSWIGCEGGGDKGNFNPRLAVVPAHAIAGWENAVKPPEEREPFCAIGVGIHAGYSSPPGVYTFTLTVER</sequence>
<evidence type="ECO:0000313" key="1">
    <source>
        <dbReference type="EMBL" id="GAI60578.1"/>
    </source>
</evidence>
<dbReference type="AlphaFoldDB" id="X1PXE2"/>
<reference evidence="1" key="1">
    <citation type="journal article" date="2014" name="Front. Microbiol.">
        <title>High frequency of phylogenetically diverse reductive dehalogenase-homologous genes in deep subseafloor sedimentary metagenomes.</title>
        <authorList>
            <person name="Kawai M."/>
            <person name="Futagami T."/>
            <person name="Toyoda A."/>
            <person name="Takaki Y."/>
            <person name="Nishi S."/>
            <person name="Hori S."/>
            <person name="Arai W."/>
            <person name="Tsubouchi T."/>
            <person name="Morono Y."/>
            <person name="Uchiyama I."/>
            <person name="Ito T."/>
            <person name="Fujiyama A."/>
            <person name="Inagaki F."/>
            <person name="Takami H."/>
        </authorList>
    </citation>
    <scope>NUCLEOTIDE SEQUENCE</scope>
    <source>
        <strain evidence="1">Expedition CK06-06</strain>
    </source>
</reference>